<evidence type="ECO:0000313" key="2">
    <source>
        <dbReference type="EMBL" id="CEL98428.1"/>
    </source>
</evidence>
<evidence type="ECO:0008006" key="4">
    <source>
        <dbReference type="Google" id="ProtNLM"/>
    </source>
</evidence>
<dbReference type="EMBL" id="CDMY01000270">
    <property type="protein sequence ID" value="CEL98428.1"/>
    <property type="molecule type" value="Genomic_DNA"/>
</dbReference>
<dbReference type="AlphaFoldDB" id="A0A0G4EN25"/>
<sequence length="421" mass="46569">MNALDAFLGLLLHIWGLLLTLLLTVLQPLIKLVIRACCRRDAFGDARDGLTSHLNCRTTISSRDAPAAAEKDNPTCTFVCASYNILAPCYVKCVDFPYCSRKAISPERRFERVVAEVKSLGADVVGFQETQREVLDQHLRSELNEIGYGELFFDSKTLGKGAQFPEGLLTAVRSDRFTVEHKTTVKLDERVKKAVRGMAGSRVTEADIDGLALPGGNVGQVLLLRCRTSGRLLLFANVHIHYFWLRPDRQCLQISEMIEAIAELGAQWGADLQKETPVCFVGHFAIVPHIGSRTNLGYSILSRGKIDLQGDSTHVLKRTPLFDLLIRKAKMGGEEVADKMQPSHSIGLTSVYAHIMGREPTFTNHVGPSFADCLDYIWVSDLLRPISCLGMPPASSIWQYVGAPNVECPSHFSLRAELAFV</sequence>
<dbReference type="STRING" id="1169540.A0A0G4EN25"/>
<dbReference type="OrthoDB" id="428734at2759"/>
<reference evidence="2 3" key="1">
    <citation type="submission" date="2014-11" db="EMBL/GenBank/DDBJ databases">
        <authorList>
            <person name="Zhu J."/>
            <person name="Qi W."/>
            <person name="Song R."/>
        </authorList>
    </citation>
    <scope>NUCLEOTIDE SEQUENCE [LARGE SCALE GENOMIC DNA]</scope>
</reference>
<organism evidence="2 3">
    <name type="scientific">Vitrella brassicaformis (strain CCMP3155)</name>
    <dbReference type="NCBI Taxonomy" id="1169540"/>
    <lineage>
        <taxon>Eukaryota</taxon>
        <taxon>Sar</taxon>
        <taxon>Alveolata</taxon>
        <taxon>Colpodellida</taxon>
        <taxon>Vitrellaceae</taxon>
        <taxon>Vitrella</taxon>
    </lineage>
</organism>
<dbReference type="PANTHER" id="PTHR12121">
    <property type="entry name" value="CARBON CATABOLITE REPRESSOR PROTEIN 4"/>
    <property type="match status" value="1"/>
</dbReference>
<feature type="transmembrane region" description="Helical" evidence="1">
    <location>
        <begin position="6"/>
        <end position="26"/>
    </location>
</feature>
<dbReference type="InterPro" id="IPR036691">
    <property type="entry name" value="Endo/exonu/phosph_ase_sf"/>
</dbReference>
<dbReference type="SUPFAM" id="SSF56219">
    <property type="entry name" value="DNase I-like"/>
    <property type="match status" value="1"/>
</dbReference>
<keyword evidence="1" id="KW-1133">Transmembrane helix</keyword>
<dbReference type="GO" id="GO:0000175">
    <property type="term" value="F:3'-5'-RNA exonuclease activity"/>
    <property type="evidence" value="ECO:0007669"/>
    <property type="project" value="TreeGrafter"/>
</dbReference>
<evidence type="ECO:0000313" key="3">
    <source>
        <dbReference type="Proteomes" id="UP000041254"/>
    </source>
</evidence>
<name>A0A0G4EN25_VITBC</name>
<dbReference type="PANTHER" id="PTHR12121:SF98">
    <property type="entry name" value="ENDONUCLEASE_EXONUCLEASE_PHOSPHATASE DOMAIN-CONTAINING PROTEIN"/>
    <property type="match status" value="1"/>
</dbReference>
<dbReference type="Proteomes" id="UP000041254">
    <property type="component" value="Unassembled WGS sequence"/>
</dbReference>
<keyword evidence="1" id="KW-0472">Membrane</keyword>
<keyword evidence="1" id="KW-0812">Transmembrane</keyword>
<keyword evidence="3" id="KW-1185">Reference proteome</keyword>
<dbReference type="InParanoid" id="A0A0G4EN25"/>
<dbReference type="Gene3D" id="3.60.10.10">
    <property type="entry name" value="Endonuclease/exonuclease/phosphatase"/>
    <property type="match status" value="1"/>
</dbReference>
<proteinExistence type="predicted"/>
<evidence type="ECO:0000256" key="1">
    <source>
        <dbReference type="SAM" id="Phobius"/>
    </source>
</evidence>
<protein>
    <recommendedName>
        <fullName evidence="4">Endonuclease/exonuclease/phosphatase domain-containing protein</fullName>
    </recommendedName>
</protein>
<gene>
    <name evidence="2" type="ORF">Vbra_12479</name>
</gene>
<dbReference type="InterPro" id="IPR050410">
    <property type="entry name" value="CCR4/nocturin_mRNA_transcr"/>
</dbReference>
<dbReference type="VEuPathDB" id="CryptoDB:Vbra_12479"/>
<accession>A0A0G4EN25</accession>
<dbReference type="PhylomeDB" id="A0A0G4EN25"/>